<dbReference type="VEuPathDB" id="FungiDB:P175DRAFT_0532872"/>
<dbReference type="AlphaFoldDB" id="A0A2T5LUF3"/>
<dbReference type="Proteomes" id="UP000244073">
    <property type="component" value="Unassembled WGS sequence"/>
</dbReference>
<evidence type="ECO:0000313" key="2">
    <source>
        <dbReference type="EMBL" id="PTU19916.1"/>
    </source>
</evidence>
<reference evidence="2 3" key="1">
    <citation type="journal article" date="2018" name="Proc. Natl. Acad. Sci. U.S.A.">
        <title>Linking secondary metabolites to gene clusters through genome sequencing of six diverse Aspergillus species.</title>
        <authorList>
            <person name="Kaerboelling I."/>
            <person name="Vesth T.C."/>
            <person name="Frisvad J.C."/>
            <person name="Nybo J.L."/>
            <person name="Theobald S."/>
            <person name="Kuo A."/>
            <person name="Bowyer P."/>
            <person name="Matsuda Y."/>
            <person name="Mondo S."/>
            <person name="Lyhne E.K."/>
            <person name="Kogle M.E."/>
            <person name="Clum A."/>
            <person name="Lipzen A."/>
            <person name="Salamov A."/>
            <person name="Ngan C.Y."/>
            <person name="Daum C."/>
            <person name="Chiniquy J."/>
            <person name="Barry K."/>
            <person name="LaButti K."/>
            <person name="Haridas S."/>
            <person name="Simmons B.A."/>
            <person name="Magnuson J.K."/>
            <person name="Mortensen U.H."/>
            <person name="Larsen T.O."/>
            <person name="Grigoriev I.V."/>
            <person name="Baker S.E."/>
            <person name="Andersen M.R."/>
        </authorList>
    </citation>
    <scope>NUCLEOTIDE SEQUENCE [LARGE SCALE GENOMIC DNA]</scope>
    <source>
        <strain evidence="2 3">IBT 24754</strain>
    </source>
</reference>
<gene>
    <name evidence="2" type="ORF">P175DRAFT_0532872</name>
</gene>
<dbReference type="GeneID" id="63816886"/>
<dbReference type="EMBL" id="MSFN02000005">
    <property type="protein sequence ID" value="PTU19916.1"/>
    <property type="molecule type" value="Genomic_DNA"/>
</dbReference>
<keyword evidence="1" id="KW-0732">Signal</keyword>
<dbReference type="RefSeq" id="XP_040751308.1">
    <property type="nucleotide sequence ID" value="XM_040900004.1"/>
</dbReference>
<feature type="chain" id="PRO_5015505949" evidence="1">
    <location>
        <begin position="22"/>
        <end position="139"/>
    </location>
</feature>
<protein>
    <submittedName>
        <fullName evidence="2">Uncharacterized protein</fullName>
    </submittedName>
</protein>
<sequence length="139" mass="16379">MSRRLRFTGLSWGLEWLTLLAFPVHWCCLGVNNPQFQAKFDSTNRALAEVKKTINTYTHTRILQTDSDRWLNVRYRTFLRQPISSQKNKIAKFNMLVHAADIATDAWMFQEKKKLEEFQLFIPLYSCPVSIVHRLKTTT</sequence>
<evidence type="ECO:0000256" key="1">
    <source>
        <dbReference type="SAM" id="SignalP"/>
    </source>
</evidence>
<accession>A0A2T5LUF3</accession>
<organism evidence="2 3">
    <name type="scientific">Aspergillus ochraceoroseus IBT 24754</name>
    <dbReference type="NCBI Taxonomy" id="1392256"/>
    <lineage>
        <taxon>Eukaryota</taxon>
        <taxon>Fungi</taxon>
        <taxon>Dikarya</taxon>
        <taxon>Ascomycota</taxon>
        <taxon>Pezizomycotina</taxon>
        <taxon>Eurotiomycetes</taxon>
        <taxon>Eurotiomycetidae</taxon>
        <taxon>Eurotiales</taxon>
        <taxon>Aspergillaceae</taxon>
        <taxon>Aspergillus</taxon>
        <taxon>Aspergillus subgen. Nidulantes</taxon>
    </lineage>
</organism>
<proteinExistence type="predicted"/>
<comment type="caution">
    <text evidence="2">The sequence shown here is derived from an EMBL/GenBank/DDBJ whole genome shotgun (WGS) entry which is preliminary data.</text>
</comment>
<evidence type="ECO:0000313" key="3">
    <source>
        <dbReference type="Proteomes" id="UP000244073"/>
    </source>
</evidence>
<dbReference type="OrthoDB" id="4510542at2759"/>
<feature type="signal peptide" evidence="1">
    <location>
        <begin position="1"/>
        <end position="21"/>
    </location>
</feature>
<name>A0A2T5LUF3_9EURO</name>